<evidence type="ECO:0000259" key="6">
    <source>
        <dbReference type="Pfam" id="PF24630"/>
    </source>
</evidence>
<dbReference type="InterPro" id="IPR046432">
    <property type="entry name" value="TASOR"/>
</dbReference>
<dbReference type="InterPro" id="IPR056242">
    <property type="entry name" value="PIN_TASOR"/>
</dbReference>
<name>A0A7J8EB49_ROUAE</name>
<evidence type="ECO:0000259" key="4">
    <source>
        <dbReference type="Pfam" id="PF12509"/>
    </source>
</evidence>
<feature type="compositionally biased region" description="Low complexity" evidence="2">
    <location>
        <begin position="763"/>
        <end position="779"/>
    </location>
</feature>
<feature type="domain" description="TASOR pseudo-PARP" evidence="4">
    <location>
        <begin position="767"/>
        <end position="919"/>
    </location>
</feature>
<feature type="compositionally biased region" description="Basic and acidic residues" evidence="2">
    <location>
        <begin position="2268"/>
        <end position="2284"/>
    </location>
</feature>
<dbReference type="GO" id="GO:0005654">
    <property type="term" value="C:nucleoplasm"/>
    <property type="evidence" value="ECO:0007669"/>
    <property type="project" value="TreeGrafter"/>
</dbReference>
<evidence type="ECO:0000313" key="8">
    <source>
        <dbReference type="Proteomes" id="UP000593571"/>
    </source>
</evidence>
<comment type="similarity">
    <text evidence="1">Belongs to the TASOR family.</text>
</comment>
<reference evidence="7 8" key="1">
    <citation type="journal article" date="2020" name="Nature">
        <title>Six reference-quality genomes reveal evolution of bat adaptations.</title>
        <authorList>
            <person name="Jebb D."/>
            <person name="Huang Z."/>
            <person name="Pippel M."/>
            <person name="Hughes G.M."/>
            <person name="Lavrichenko K."/>
            <person name="Devanna P."/>
            <person name="Winkler S."/>
            <person name="Jermiin L.S."/>
            <person name="Skirmuntt E.C."/>
            <person name="Katzourakis A."/>
            <person name="Burkitt-Gray L."/>
            <person name="Ray D.A."/>
            <person name="Sullivan K.A.M."/>
            <person name="Roscito J.G."/>
            <person name="Kirilenko B.M."/>
            <person name="Davalos L.M."/>
            <person name="Corthals A.P."/>
            <person name="Power M.L."/>
            <person name="Jones G."/>
            <person name="Ransome R.D."/>
            <person name="Dechmann D.K.N."/>
            <person name="Locatelli A.G."/>
            <person name="Puechmaille S.J."/>
            <person name="Fedrigo O."/>
            <person name="Jarvis E.D."/>
            <person name="Hiller M."/>
            <person name="Vernes S.C."/>
            <person name="Myers E.W."/>
            <person name="Teeling E.C."/>
        </authorList>
    </citation>
    <scope>NUCLEOTIDE SEQUENCE [LARGE SCALE GENOMIC DNA]</scope>
    <source>
        <strain evidence="7">MRouAeg1</strain>
        <tissue evidence="7">Muscle</tissue>
    </source>
</reference>
<dbReference type="Proteomes" id="UP000593571">
    <property type="component" value="Unassembled WGS sequence"/>
</dbReference>
<accession>A0A7J8EB49</accession>
<dbReference type="Pfam" id="PF12509">
    <property type="entry name" value="DUF3715"/>
    <property type="match status" value="3"/>
</dbReference>
<dbReference type="EMBL" id="JACASE010000010">
    <property type="protein sequence ID" value="KAF6432531.1"/>
    <property type="molecule type" value="Genomic_DNA"/>
</dbReference>
<dbReference type="InterPro" id="IPR056243">
    <property type="entry name" value="TASOR_ab_dom"/>
</dbReference>
<feature type="compositionally biased region" description="Polar residues" evidence="2">
    <location>
        <begin position="696"/>
        <end position="714"/>
    </location>
</feature>
<feature type="region of interest" description="Disordered" evidence="2">
    <location>
        <begin position="1537"/>
        <end position="1560"/>
    </location>
</feature>
<dbReference type="Pfam" id="PF24630">
    <property type="entry name" value="PIN_TASOR"/>
    <property type="match status" value="1"/>
</dbReference>
<gene>
    <name evidence="7" type="ORF">HJG63_018896</name>
</gene>
<feature type="region of interest" description="Disordered" evidence="2">
    <location>
        <begin position="885"/>
        <end position="924"/>
    </location>
</feature>
<feature type="compositionally biased region" description="Polar residues" evidence="2">
    <location>
        <begin position="1808"/>
        <end position="1826"/>
    </location>
</feature>
<protein>
    <submittedName>
        <fullName evidence="7">Transcription activation suppressor family member 2</fullName>
    </submittedName>
</protein>
<feature type="domain" description="TASOR alpha/beta" evidence="5">
    <location>
        <begin position="2376"/>
        <end position="2470"/>
    </location>
</feature>
<feature type="region of interest" description="Disordered" evidence="2">
    <location>
        <begin position="2057"/>
        <end position="2098"/>
    </location>
</feature>
<evidence type="ECO:0000256" key="2">
    <source>
        <dbReference type="SAM" id="MobiDB-lite"/>
    </source>
</evidence>
<feature type="region of interest" description="Disordered" evidence="2">
    <location>
        <begin position="2250"/>
        <end position="2285"/>
    </location>
</feature>
<proteinExistence type="inferred from homology"/>
<feature type="region of interest" description="Disordered" evidence="2">
    <location>
        <begin position="1805"/>
        <end position="1832"/>
    </location>
</feature>
<evidence type="ECO:0000259" key="3">
    <source>
        <dbReference type="Pfam" id="PF12480"/>
    </source>
</evidence>
<feature type="compositionally biased region" description="Polar residues" evidence="2">
    <location>
        <begin position="2250"/>
        <end position="2265"/>
    </location>
</feature>
<evidence type="ECO:0000259" key="5">
    <source>
        <dbReference type="Pfam" id="PF23314"/>
    </source>
</evidence>
<evidence type="ECO:0000313" key="7">
    <source>
        <dbReference type="EMBL" id="KAF6432531.1"/>
    </source>
</evidence>
<feature type="domain" description="TASOR pseudo-PARP" evidence="4">
    <location>
        <begin position="102"/>
        <end position="182"/>
    </location>
</feature>
<organism evidence="7 8">
    <name type="scientific">Rousettus aegyptiacus</name>
    <name type="common">Egyptian fruit bat</name>
    <name type="synonym">Pteropus aegyptiacus</name>
    <dbReference type="NCBI Taxonomy" id="9407"/>
    <lineage>
        <taxon>Eukaryota</taxon>
        <taxon>Metazoa</taxon>
        <taxon>Chordata</taxon>
        <taxon>Craniata</taxon>
        <taxon>Vertebrata</taxon>
        <taxon>Euteleostomi</taxon>
        <taxon>Mammalia</taxon>
        <taxon>Eutheria</taxon>
        <taxon>Laurasiatheria</taxon>
        <taxon>Chiroptera</taxon>
        <taxon>Yinpterochiroptera</taxon>
        <taxon>Pteropodoidea</taxon>
        <taxon>Pteropodidae</taxon>
        <taxon>Rousettinae</taxon>
        <taxon>Rousettus</taxon>
    </lineage>
</organism>
<dbReference type="PANTHER" id="PTHR16207">
    <property type="entry name" value="SET DOMAIN-CONTAINING PROTEIN"/>
    <property type="match status" value="1"/>
</dbReference>
<feature type="region of interest" description="Disordered" evidence="2">
    <location>
        <begin position="1156"/>
        <end position="1179"/>
    </location>
</feature>
<feature type="region of interest" description="Disordered" evidence="2">
    <location>
        <begin position="2190"/>
        <end position="2209"/>
    </location>
</feature>
<dbReference type="GO" id="GO:0045814">
    <property type="term" value="P:negative regulation of gene expression, epigenetic"/>
    <property type="evidence" value="ECO:0007669"/>
    <property type="project" value="InterPro"/>
</dbReference>
<dbReference type="Pfam" id="PF23314">
    <property type="entry name" value="TASOR_alpha-beta"/>
    <property type="match status" value="1"/>
</dbReference>
<feature type="domain" description="TASOR pseudo-PARP" evidence="4">
    <location>
        <begin position="1072"/>
        <end position="1209"/>
    </location>
</feature>
<feature type="domain" description="TASOR PIN" evidence="6">
    <location>
        <begin position="2474"/>
        <end position="2613"/>
    </location>
</feature>
<feature type="domain" description="Golgi associated RAB2 interactor protein-like Rab2B-binding" evidence="3">
    <location>
        <begin position="309"/>
        <end position="381"/>
    </location>
</feature>
<dbReference type="InterPro" id="IPR022188">
    <property type="entry name" value="TASOR_DUF3715"/>
</dbReference>
<dbReference type="InterPro" id="IPR022168">
    <property type="entry name" value="GARIL-like_Rab2B-bd"/>
</dbReference>
<feature type="compositionally biased region" description="Polar residues" evidence="2">
    <location>
        <begin position="803"/>
        <end position="827"/>
    </location>
</feature>
<evidence type="ECO:0000256" key="1">
    <source>
        <dbReference type="ARBA" id="ARBA00008058"/>
    </source>
</evidence>
<comment type="caution">
    <text evidence="7">The sequence shown here is derived from an EMBL/GenBank/DDBJ whole genome shotgun (WGS) entry which is preliminary data.</text>
</comment>
<feature type="region of interest" description="Disordered" evidence="2">
    <location>
        <begin position="763"/>
        <end position="859"/>
    </location>
</feature>
<feature type="region of interest" description="Disordered" evidence="2">
    <location>
        <begin position="631"/>
        <end position="717"/>
    </location>
</feature>
<keyword evidence="8" id="KW-1185">Reference proteome</keyword>
<dbReference type="PANTHER" id="PTHR16207:SF10">
    <property type="entry name" value="PROTEIN TASOR 2"/>
    <property type="match status" value="1"/>
</dbReference>
<sequence length="2623" mass="286078">MSIYDINREQDYVKNSGCILGENELRTPSQLHSLLEKTETGFISEKIFETVSLSSDSVFQKAVSILHTSYLDSASEHGFQYSQVTLVKNDIFLNEYKTFYQEKKASNYTQEELQETYGFLLFETENQAKLVCQRGLCIGSSAISTLGDPAKGVYVSKYSDYLHARPWYHGKSGYVIIFNLIKYYLYELSGGTAVERPRQIHPYVIVAFQYREPKKMAAPAPKSILELSENVLISPWKGKLIIQGCLLCDITLWSSYGTLVSAQLPHELDFKYVMKVSSLKKRLPEVAFSKQNYLEQKVSYQDLCFNMYEVELSNKQGEKIDKLTEVIKNKQLALIKCLEDRGVFILLTSSALISETSFGDEQIGLHGLHVFHSSRAAGPKDLKVEDDISLKVIPILPALNCALLEAKKSFTEEGLCPNTLVKHNFQESYKTERSLSLTAPQDEAKETAFLGKLSNGFDLVPPAEKCPLQSLTQLKSYFSDPSGYILEVSTALDLLAERPQSPSILDGICDAGFSLVMTPDPEFLDSEAEVRKETETEKNSDKMFKARKRTVAPLNPASNLRVQPKRKASMPPVVQSKRVTLCRPFPRRTPAGTHKGAASPATLKLVKGQFPQKRKRGAEVLTAQFVQTTKLDRKTQDAPVSKDVPVATNTKRARRQEKSPVKTVPRAKLPVKKSPQKQRVNVVKGNQNPRIRKQPQPAQGETASQLQSEMSSDGQGDAKSINIAQQDSITVAQKGPAENSVVSCDSQALNLLADLALSAATSATPASEPSGLPPSSELPQNGVLPKEPCLSSASDHEYHRGVKSQSDGLLPQPSSEKSDPASGSTVGQEGACVDPGRQSPVDAQAALPEETPEASDASRSSFVAVEHSYALLLAEHSKLLLQQRGAPGPSFAKNGTKGPDAGTPVGKVMPFRHQQSTSPLQKSPADLLLRRKGRLLPPSLRDFSCSHTVSSCDGSFKVTFKCEANYVFSLDSKYTNNPLEKTVLRALHGPWNTDIPDNVEEVKLLLHMWVALFYSNQNKVIRSSRKVVEHSNPAKFVSINSTIDSFEFSEIEEPPGVDRCSVGPLPETKGASRGHSADVSFPDTDSLLPLIKPQPAEGLELWGQNEQKEIFAREGCPDTPESQNFICSYNNEIIEEKAEQESSDKLMLSTIGNIRTNGPSIPGEGKTFEPLDSTGVTSYDDTVTQTTSTKTCDGISSQSMTCQKSAYSTLGSKADIFHAAVQAKTSGLQGLTQHSGPINTDCQPSLERKDDMGGYVVLNLEPVTVTFEKNASSPVQTEVVNRTGKPASFNVESTRQVVPATSLKRPGPTFERAQSRGLASISSLAASGQKGAQCHRASAGGGATLVEEASSSRGEVPVPGSPLPSAGVVVEEALPLVKSSHHSLPREEVRLSQELFPQPERLFSVSSGGIMGPSQVEAASSAASVALEKNYSFNCISSRSNTSDGSLEVKSDKGGLNSENGNFESFNSVFTKPTNLSVSGEEVSLELEDDSDIDLTLTMSPPTSPRGEMPAGEVEQHQEAFLPKLRLQGVVEDVTESEGAVDSADCAPLPPTVAESEDREGDRVRALTLVLPKGACAVEVAEEVNVTLDFPFGSLIEEVSPASSPDPQVPVEAALPCRVVSPRSLTRPDPQCERSGPFPQAESGDLALIAKEHSFGGPAHPVGQDNSAWVQQVQLSAEMPHVLNDRPGRRARPLTLLGRVTEEEIVPSERDEAFSFSEQAPRCGTELTQPTSVASFGTDLKTSLEKLVTSGNPLQPISIESRHSDLKHLALDSSEPPFSSRKIMENKSLADTFVSTATPRSIVHVPLKQQTSPKTIKKSPFSSAATTDEDSGLQAQPLSCAAVVGAGVSQASAHSETPTLASSSGGAAVTHCARPSNTGTGFQTQELSVRMASLLNSEPEAELRGKAMDVGGVGSQSNTSPEGKQEAVHVQDVSTCRAKDVSNGGRFPMCFHVGPFQNTVVNCENANEEHPATFGSRPCAPLVCGVSEEQAEDKTVGEGLRAEDPAAPGGDVGVSANSHIRYEPLSGDSDQDTLDECRNLQVDVEDSCTVRCTHTKKKGASEDGCDSFLNRNSSGNEGWGYPNRGPGLEASAPPRKRSIGLKNEGKCVPRYVQIRDCHGIPRTYANFTVSKERRETRTTLHAPQWHPSLAAHGGLLSSRADTWRVADDLTQNTLDLEYLRFEHKLKQIVKNGDSQRSASSSSGFPKESPLHMAAGAFPLTRASEAPVLYPASRSRSPLVITVVHLDARQQSQHLRGHMPSSSDASSFWKERGGHGRNHLTDSERSQAVPCHLNKLKYNSTLKESRSDIALILSEYAEFNKVMMNRSPVVFQDKENAASGEAASSPRRSASYEDMITDLCTSLHVKLKSVVTDACRSPFLFYLVETEDKSFFMRTKTLLRKGGHTEMEPLRFCQAFHREHDTLVVIIRNEDLASHLHQIPSLLKLKHFPSVTFAGVDSPEDVLSHTYQELFQTGGFVVSDDGVLETLTLVQLKEIVKVLEKLNGNGRWKWLLHYRENKKLREDVRMDSTAYKKNLILKLYQSANIIELLHYHPCDSRSSTKAEHLKCLLNLQIQNIQARFAVLLTEKPTASTEVFENSGILVTDVNSFIENIQKVAAPFRSSYW</sequence>
<dbReference type="Pfam" id="PF12480">
    <property type="entry name" value="GARIL_Rab2_bd"/>
    <property type="match status" value="1"/>
</dbReference>